<evidence type="ECO:0000256" key="1">
    <source>
        <dbReference type="SAM" id="MobiDB-lite"/>
    </source>
</evidence>
<proteinExistence type="predicted"/>
<sequence length="166" mass="17596">MSVYWSQPEHKQPPLTGHRPPSTLLTRRWAGLRHSTRATSPQRQPSSEPVRSSACLVSSAALAVAAPATSIFIATSHPERASSSSKGSLMPNPKGGCSLFSELLPALKPPTCSCGAKHHLRMVSLFPLCFLPPATDARKAPLQLPGRPGCIKAERCAAPLAVASRC</sequence>
<gene>
    <name evidence="2" type="ORF">M441DRAFT_241603</name>
</gene>
<feature type="region of interest" description="Disordered" evidence="1">
    <location>
        <begin position="1"/>
        <end position="51"/>
    </location>
</feature>
<evidence type="ECO:0000313" key="2">
    <source>
        <dbReference type="EMBL" id="PTB38929.1"/>
    </source>
</evidence>
<name>A0A2T3Z288_TRIA4</name>
<feature type="compositionally biased region" description="Polar residues" evidence="1">
    <location>
        <begin position="37"/>
        <end position="50"/>
    </location>
</feature>
<evidence type="ECO:0000313" key="3">
    <source>
        <dbReference type="Proteomes" id="UP000240493"/>
    </source>
</evidence>
<dbReference type="AlphaFoldDB" id="A0A2T3Z288"/>
<accession>A0A2T3Z288</accession>
<dbReference type="EMBL" id="KZ679265">
    <property type="protein sequence ID" value="PTB38929.1"/>
    <property type="molecule type" value="Genomic_DNA"/>
</dbReference>
<keyword evidence="3" id="KW-1185">Reference proteome</keyword>
<reference evidence="2 3" key="1">
    <citation type="submission" date="2016-07" db="EMBL/GenBank/DDBJ databases">
        <title>Multiple horizontal gene transfer events from other fungi enriched the ability of initially mycotrophic Trichoderma (Ascomycota) to feed on dead plant biomass.</title>
        <authorList>
            <consortium name="DOE Joint Genome Institute"/>
            <person name="Aerts A."/>
            <person name="Atanasova L."/>
            <person name="Chenthamara K."/>
            <person name="Zhang J."/>
            <person name="Grujic M."/>
            <person name="Henrissat B."/>
            <person name="Kuo A."/>
            <person name="Salamov A."/>
            <person name="Lipzen A."/>
            <person name="Labutti K."/>
            <person name="Barry K."/>
            <person name="Miao Y."/>
            <person name="Rahimi M.J."/>
            <person name="Shen Q."/>
            <person name="Grigoriev I.V."/>
            <person name="Kubicek C.P."/>
            <person name="Druzhinina I.S."/>
        </authorList>
    </citation>
    <scope>NUCLEOTIDE SEQUENCE [LARGE SCALE GENOMIC DNA]</scope>
    <source>
        <strain evidence="2 3">CBS 433.97</strain>
    </source>
</reference>
<dbReference type="Proteomes" id="UP000240493">
    <property type="component" value="Unassembled WGS sequence"/>
</dbReference>
<protein>
    <submittedName>
        <fullName evidence="2">Uncharacterized protein</fullName>
    </submittedName>
</protein>
<organism evidence="2 3">
    <name type="scientific">Trichoderma asperellum (strain ATCC 204424 / CBS 433.97 / NBRC 101777)</name>
    <dbReference type="NCBI Taxonomy" id="1042311"/>
    <lineage>
        <taxon>Eukaryota</taxon>
        <taxon>Fungi</taxon>
        <taxon>Dikarya</taxon>
        <taxon>Ascomycota</taxon>
        <taxon>Pezizomycotina</taxon>
        <taxon>Sordariomycetes</taxon>
        <taxon>Hypocreomycetidae</taxon>
        <taxon>Hypocreales</taxon>
        <taxon>Hypocreaceae</taxon>
        <taxon>Trichoderma</taxon>
    </lineage>
</organism>